<keyword evidence="1 3" id="KW-0560">Oxidoreductase</keyword>
<dbReference type="InterPro" id="IPR015590">
    <property type="entry name" value="Aldehyde_DH_dom"/>
</dbReference>
<dbReference type="PANTHER" id="PTHR43353">
    <property type="entry name" value="SUCCINATE-SEMIALDEHYDE DEHYDROGENASE, MITOCHONDRIAL"/>
    <property type="match status" value="1"/>
</dbReference>
<proteinExistence type="predicted"/>
<feature type="domain" description="Aldehyde dehydrogenase" evidence="2">
    <location>
        <begin position="10"/>
        <end position="420"/>
    </location>
</feature>
<dbReference type="GO" id="GO:0047533">
    <property type="term" value="F:2,5-dioxovalerate dehydrogenase (NADP+) activity"/>
    <property type="evidence" value="ECO:0007669"/>
    <property type="project" value="UniProtKB-EC"/>
</dbReference>
<name>A0A5C5VDB1_9BACT</name>
<evidence type="ECO:0000313" key="3">
    <source>
        <dbReference type="EMBL" id="TWT35889.1"/>
    </source>
</evidence>
<dbReference type="EC" id="1.2.1.26" evidence="3"/>
<dbReference type="InterPro" id="IPR016161">
    <property type="entry name" value="Ald_DH/histidinol_DH"/>
</dbReference>
<comment type="caution">
    <text evidence="3">The sequence shown here is derived from an EMBL/GenBank/DDBJ whole genome shotgun (WGS) entry which is preliminary data.</text>
</comment>
<keyword evidence="4" id="KW-1185">Reference proteome</keyword>
<dbReference type="OrthoDB" id="9770537at2"/>
<dbReference type="Pfam" id="PF00171">
    <property type="entry name" value="Aldedh"/>
    <property type="match status" value="1"/>
</dbReference>
<dbReference type="SUPFAM" id="SSF53720">
    <property type="entry name" value="ALDH-like"/>
    <property type="match status" value="1"/>
</dbReference>
<dbReference type="Proteomes" id="UP000316714">
    <property type="component" value="Unassembled WGS sequence"/>
</dbReference>
<dbReference type="Gene3D" id="3.40.309.10">
    <property type="entry name" value="Aldehyde Dehydrogenase, Chain A, domain 2"/>
    <property type="match status" value="1"/>
</dbReference>
<dbReference type="AlphaFoldDB" id="A0A5C5VDB1"/>
<organism evidence="3 4">
    <name type="scientific">Posidoniimonas corsicana</name>
    <dbReference type="NCBI Taxonomy" id="1938618"/>
    <lineage>
        <taxon>Bacteria</taxon>
        <taxon>Pseudomonadati</taxon>
        <taxon>Planctomycetota</taxon>
        <taxon>Planctomycetia</taxon>
        <taxon>Pirellulales</taxon>
        <taxon>Lacipirellulaceae</taxon>
        <taxon>Posidoniimonas</taxon>
    </lineage>
</organism>
<reference evidence="3 4" key="1">
    <citation type="submission" date="2019-02" db="EMBL/GenBank/DDBJ databases">
        <title>Deep-cultivation of Planctomycetes and their phenomic and genomic characterization uncovers novel biology.</title>
        <authorList>
            <person name="Wiegand S."/>
            <person name="Jogler M."/>
            <person name="Boedeker C."/>
            <person name="Pinto D."/>
            <person name="Vollmers J."/>
            <person name="Rivas-Marin E."/>
            <person name="Kohn T."/>
            <person name="Peeters S.H."/>
            <person name="Heuer A."/>
            <person name="Rast P."/>
            <person name="Oberbeckmann S."/>
            <person name="Bunk B."/>
            <person name="Jeske O."/>
            <person name="Meyerdierks A."/>
            <person name="Storesund J.E."/>
            <person name="Kallscheuer N."/>
            <person name="Luecker S."/>
            <person name="Lage O.M."/>
            <person name="Pohl T."/>
            <person name="Merkel B.J."/>
            <person name="Hornburger P."/>
            <person name="Mueller R.-W."/>
            <person name="Bruemmer F."/>
            <person name="Labrenz M."/>
            <person name="Spormann A.M."/>
            <person name="Op Den Camp H."/>
            <person name="Overmann J."/>
            <person name="Amann R."/>
            <person name="Jetten M.S.M."/>
            <person name="Mascher T."/>
            <person name="Medema M.H."/>
            <person name="Devos D.P."/>
            <person name="Kaster A.-K."/>
            <person name="Ovreas L."/>
            <person name="Rohde M."/>
            <person name="Galperin M.Y."/>
            <person name="Jogler C."/>
        </authorList>
    </citation>
    <scope>NUCLEOTIDE SEQUENCE [LARGE SCALE GENOMIC DNA]</scope>
    <source>
        <strain evidence="3 4">KOR34</strain>
    </source>
</reference>
<protein>
    <submittedName>
        <fullName evidence="3">Alpha-ketoglutaric semialdehyde dehydrogenase</fullName>
        <ecNumber evidence="3">1.2.1.26</ecNumber>
    </submittedName>
</protein>
<accession>A0A5C5VDB1</accession>
<sequence length="504" mass="52396">MHPVLVGGEWRPADAAGEFTAHDPTTGKPLDERYPVSSWSDCEAALTAASDAAEKLDGCSPDAIAAFLESYADRLEGAGEELAEIASRETGLPVRPRLLEVELPRTTGQLRQAAAATRSGEWRQPVHDEPLGLHTGFGPLGPVMVFGPNNFPFAFNAISGGDFAAAIAAGNPVIAKAHPDHPGVSRRMAELAAAAVTDAGLPPATVQMLYGMGPEDGLRMVGDRRLATISFTGSRASGMRLKAAAESAGVLAYLEMSSVNPVFFLPGALAEKGPDLAQELAGSCLLGSGQFCTCPNLCVLVAGAECDAWLSDVARTMSDREPTVLLSSGTLSTLETTVKGLVDAGAAIVTGGAKADRPGYYFQNTLLQVSGADFLESPVALQSEAFGPTTLAVVAADAAEAVAVAREIEGSLTACVYSAADGADDDLCQQLMGVLRRKAGRLLNDKMPTGVAVSPAMNHGGPFPATGHPGFTAVGLPVSMRRFAKLDCYDAVRPHRLPGWLQNE</sequence>
<dbReference type="PANTHER" id="PTHR43353:SF3">
    <property type="entry name" value="ALDEHYDE DEHYDROGENASE-RELATED"/>
    <property type="match status" value="1"/>
</dbReference>
<evidence type="ECO:0000259" key="2">
    <source>
        <dbReference type="Pfam" id="PF00171"/>
    </source>
</evidence>
<dbReference type="InterPro" id="IPR016162">
    <property type="entry name" value="Ald_DH_N"/>
</dbReference>
<gene>
    <name evidence="3" type="ORF">KOR34_07860</name>
</gene>
<evidence type="ECO:0000256" key="1">
    <source>
        <dbReference type="ARBA" id="ARBA00023002"/>
    </source>
</evidence>
<dbReference type="RefSeq" id="WP_146562375.1">
    <property type="nucleotide sequence ID" value="NZ_SIHJ01000001.1"/>
</dbReference>
<dbReference type="InterPro" id="IPR050740">
    <property type="entry name" value="Aldehyde_DH_Superfamily"/>
</dbReference>
<dbReference type="EMBL" id="SIHJ01000001">
    <property type="protein sequence ID" value="TWT35889.1"/>
    <property type="molecule type" value="Genomic_DNA"/>
</dbReference>
<dbReference type="Gene3D" id="3.40.605.10">
    <property type="entry name" value="Aldehyde Dehydrogenase, Chain A, domain 1"/>
    <property type="match status" value="1"/>
</dbReference>
<evidence type="ECO:0000313" key="4">
    <source>
        <dbReference type="Proteomes" id="UP000316714"/>
    </source>
</evidence>
<dbReference type="InterPro" id="IPR016163">
    <property type="entry name" value="Ald_DH_C"/>
</dbReference>